<dbReference type="RefSeq" id="XP_027340952.1">
    <property type="nucleotide sequence ID" value="XM_027485151.1"/>
</dbReference>
<dbReference type="GeneID" id="113854248"/>
<dbReference type="KEGG" id="aprc:113854248"/>
<proteinExistence type="predicted"/>
<dbReference type="InterPro" id="IPR019557">
    <property type="entry name" value="AminoTfrase-like_pln_mobile"/>
</dbReference>
<dbReference type="GO" id="GO:0010073">
    <property type="term" value="P:meristem maintenance"/>
    <property type="evidence" value="ECO:0007669"/>
    <property type="project" value="InterPro"/>
</dbReference>
<evidence type="ECO:0000313" key="3">
    <source>
        <dbReference type="RefSeq" id="XP_027340952.1"/>
    </source>
</evidence>
<evidence type="ECO:0000259" key="1">
    <source>
        <dbReference type="Pfam" id="PF10536"/>
    </source>
</evidence>
<dbReference type="OrthoDB" id="1572276at2759"/>
<dbReference type="InterPro" id="IPR044824">
    <property type="entry name" value="MAIN-like"/>
</dbReference>
<dbReference type="PANTHER" id="PTHR46033">
    <property type="entry name" value="PROTEIN MAIN-LIKE 2"/>
    <property type="match status" value="1"/>
</dbReference>
<name>A0A8B8KB00_ABRPR</name>
<gene>
    <name evidence="3" type="primary">LOC113854248</name>
</gene>
<sequence>MEPSQDIIEVKEELMVSPLSGQNPTHKTAYFIKPCMEDSARNLFLLPRSMFSCGPTILTSKNAKLPLDVRYNGWLYPHEEWKTWVRQMQQKYEYLWIKAGIDQAIKASTYQIHRNDGLILELAKRWCSKTSTFMFPWGEATITLEDMKVCWGYSVMGAPICSTLVSDEEKEIEKELIAVRKMFFKSTAKRADHTPWMKHFMKNESQVEHEGFLSLWLSRFVFPAKSYNSMLKSVFPIAIHLARGTQIALAPAVLASIYRDLSLLNNKIRNATTGELGITLWAPFQLVQVWALERFPALKIHPRVIEQGQSIVAKWHKVKMSKNKNLKLIFDSFETRNGFLWRPYKNSPTLKIYNEKDKWVCNNLDLDDELQSFARCLRVSELAGMECIEQYCPNRVAMQFGMDQDIPGMVLHCNENPWIKGEGCYGPPPGFASKYKRDQTQDSDKEDKLSSIIELSSSSSKVRCIDDQVENDKALSSPQSGVFPSSCVEGAKSFKDDGNEVNIKNSLWDRNGANSMEGEDASPCTALASNLENRIWKLEEVIAKLKAAKFGPKVQNIGARAKP</sequence>
<dbReference type="PANTHER" id="PTHR46033:SF67">
    <property type="entry name" value="AMINOTRANSFERASE-LIKE, PLANT MOBILE DOMAIN FAMILY PROTEIN"/>
    <property type="match status" value="1"/>
</dbReference>
<reference evidence="2" key="1">
    <citation type="journal article" date="2019" name="Toxins">
        <title>Detection of Abrin-Like and Prepropulchellin-Like Toxin Genes and Transcripts Using Whole Genome Sequencing and Full-Length Transcript Sequencing of Abrus precatorius.</title>
        <authorList>
            <person name="Hovde B.T."/>
            <person name="Daligault H.E."/>
            <person name="Hanschen E.R."/>
            <person name="Kunde Y.A."/>
            <person name="Johnson M.B."/>
            <person name="Starkenburg S.R."/>
            <person name="Johnson S.L."/>
        </authorList>
    </citation>
    <scope>NUCLEOTIDE SEQUENCE [LARGE SCALE GENOMIC DNA]</scope>
</reference>
<protein>
    <submittedName>
        <fullName evidence="3">Uncharacterized protein LOC113854248</fullName>
    </submittedName>
</protein>
<reference evidence="3" key="2">
    <citation type="submission" date="2025-08" db="UniProtKB">
        <authorList>
            <consortium name="RefSeq"/>
        </authorList>
    </citation>
    <scope>IDENTIFICATION</scope>
    <source>
        <tissue evidence="3">Young leaves</tissue>
    </source>
</reference>
<accession>A0A8B8KB00</accession>
<dbReference type="AlphaFoldDB" id="A0A8B8KB00"/>
<organism evidence="2 3">
    <name type="scientific">Abrus precatorius</name>
    <name type="common">Indian licorice</name>
    <name type="synonym">Glycine abrus</name>
    <dbReference type="NCBI Taxonomy" id="3816"/>
    <lineage>
        <taxon>Eukaryota</taxon>
        <taxon>Viridiplantae</taxon>
        <taxon>Streptophyta</taxon>
        <taxon>Embryophyta</taxon>
        <taxon>Tracheophyta</taxon>
        <taxon>Spermatophyta</taxon>
        <taxon>Magnoliopsida</taxon>
        <taxon>eudicotyledons</taxon>
        <taxon>Gunneridae</taxon>
        <taxon>Pentapetalae</taxon>
        <taxon>rosids</taxon>
        <taxon>fabids</taxon>
        <taxon>Fabales</taxon>
        <taxon>Fabaceae</taxon>
        <taxon>Papilionoideae</taxon>
        <taxon>50 kb inversion clade</taxon>
        <taxon>NPAAA clade</taxon>
        <taxon>indigoferoid/millettioid clade</taxon>
        <taxon>Abreae</taxon>
        <taxon>Abrus</taxon>
    </lineage>
</organism>
<feature type="domain" description="Aminotransferase-like plant mobile" evidence="1">
    <location>
        <begin position="100"/>
        <end position="414"/>
    </location>
</feature>
<evidence type="ECO:0000313" key="2">
    <source>
        <dbReference type="Proteomes" id="UP000694853"/>
    </source>
</evidence>
<dbReference type="Pfam" id="PF10536">
    <property type="entry name" value="PMD"/>
    <property type="match status" value="1"/>
</dbReference>
<dbReference type="Proteomes" id="UP000694853">
    <property type="component" value="Unplaced"/>
</dbReference>
<keyword evidence="2" id="KW-1185">Reference proteome</keyword>